<sequence>QQAVAEAEYFELKPGVGAEIEVDYLNHLKHNALITGIVESCIDFSEN</sequence>
<evidence type="ECO:0000313" key="2">
    <source>
        <dbReference type="Proteomes" id="UP000276133"/>
    </source>
</evidence>
<reference evidence="1 2" key="1">
    <citation type="journal article" date="2018" name="Sci. Rep.">
        <title>Genomic signatures of local adaptation to the degree of environmental predictability in rotifers.</title>
        <authorList>
            <person name="Franch-Gras L."/>
            <person name="Hahn C."/>
            <person name="Garcia-Roger E.M."/>
            <person name="Carmona M.J."/>
            <person name="Serra M."/>
            <person name="Gomez A."/>
        </authorList>
    </citation>
    <scope>NUCLEOTIDE SEQUENCE [LARGE SCALE GENOMIC DNA]</scope>
    <source>
        <strain evidence="1">HYR1</strain>
    </source>
</reference>
<name>A0A3M7PYW5_BRAPC</name>
<feature type="non-terminal residue" evidence="1">
    <location>
        <position position="1"/>
    </location>
</feature>
<dbReference type="AlphaFoldDB" id="A0A3M7PYW5"/>
<accession>A0A3M7PYW5</accession>
<keyword evidence="2" id="KW-1185">Reference proteome</keyword>
<proteinExistence type="predicted"/>
<dbReference type="Proteomes" id="UP000276133">
    <property type="component" value="Unassembled WGS sequence"/>
</dbReference>
<comment type="caution">
    <text evidence="1">The sequence shown here is derived from an EMBL/GenBank/DDBJ whole genome shotgun (WGS) entry which is preliminary data.</text>
</comment>
<protein>
    <submittedName>
        <fullName evidence="1">Uncharacterized protein</fullName>
    </submittedName>
</protein>
<organism evidence="1 2">
    <name type="scientific">Brachionus plicatilis</name>
    <name type="common">Marine rotifer</name>
    <name type="synonym">Brachionus muelleri</name>
    <dbReference type="NCBI Taxonomy" id="10195"/>
    <lineage>
        <taxon>Eukaryota</taxon>
        <taxon>Metazoa</taxon>
        <taxon>Spiralia</taxon>
        <taxon>Gnathifera</taxon>
        <taxon>Rotifera</taxon>
        <taxon>Eurotatoria</taxon>
        <taxon>Monogononta</taxon>
        <taxon>Pseudotrocha</taxon>
        <taxon>Ploima</taxon>
        <taxon>Brachionidae</taxon>
        <taxon>Brachionus</taxon>
    </lineage>
</organism>
<dbReference type="EMBL" id="REGN01008144">
    <property type="protein sequence ID" value="RNA04337.1"/>
    <property type="molecule type" value="Genomic_DNA"/>
</dbReference>
<gene>
    <name evidence="1" type="ORF">BpHYR1_016498</name>
</gene>
<evidence type="ECO:0000313" key="1">
    <source>
        <dbReference type="EMBL" id="RNA04337.1"/>
    </source>
</evidence>